<dbReference type="InterPro" id="IPR003653">
    <property type="entry name" value="Peptidase_C48_C"/>
</dbReference>
<keyword evidence="4" id="KW-0788">Thiol protease</keyword>
<dbReference type="FunFam" id="3.40.395.10:FF:000008">
    <property type="entry name" value="Ulp1 protease family protein"/>
    <property type="match status" value="1"/>
</dbReference>
<proteinExistence type="inferred from homology"/>
<evidence type="ECO:0000256" key="3">
    <source>
        <dbReference type="ARBA" id="ARBA00022801"/>
    </source>
</evidence>
<dbReference type="InterPro" id="IPR044613">
    <property type="entry name" value="Nep1/2-like"/>
</dbReference>
<dbReference type="GO" id="GO:0019784">
    <property type="term" value="F:deNEDDylase activity"/>
    <property type="evidence" value="ECO:0007669"/>
    <property type="project" value="InterPro"/>
</dbReference>
<dbReference type="AlphaFoldDB" id="A0AAI9SZR4"/>
<dbReference type="EMBL" id="JAHUZD010000025">
    <property type="protein sequence ID" value="KAI3406153.2"/>
    <property type="molecule type" value="Genomic_DNA"/>
</dbReference>
<comment type="similarity">
    <text evidence="1">Belongs to the peptidase C48 family.</text>
</comment>
<protein>
    <recommendedName>
        <fullName evidence="5">Ubiquitin-like protease family profile domain-containing protein</fullName>
    </recommendedName>
</protein>
<keyword evidence="7" id="KW-1185">Reference proteome</keyword>
<dbReference type="GO" id="GO:0000338">
    <property type="term" value="P:protein deneddylation"/>
    <property type="evidence" value="ECO:0007669"/>
    <property type="project" value="TreeGrafter"/>
</dbReference>
<keyword evidence="3" id="KW-0378">Hydrolase</keyword>
<dbReference type="PANTHER" id="PTHR46468">
    <property type="entry name" value="SENTRIN-SPECIFIC PROTEASE 8"/>
    <property type="match status" value="1"/>
</dbReference>
<name>A0AAI9SZR4_9ASCO</name>
<evidence type="ECO:0000313" key="7">
    <source>
        <dbReference type="Proteomes" id="UP001202479"/>
    </source>
</evidence>
<dbReference type="Gene3D" id="3.40.395.10">
    <property type="entry name" value="Adenoviral Proteinase, Chain A"/>
    <property type="match status" value="1"/>
</dbReference>
<dbReference type="SUPFAM" id="SSF54001">
    <property type="entry name" value="Cysteine proteinases"/>
    <property type="match status" value="1"/>
</dbReference>
<dbReference type="GO" id="GO:0006508">
    <property type="term" value="P:proteolysis"/>
    <property type="evidence" value="ECO:0007669"/>
    <property type="project" value="UniProtKB-KW"/>
</dbReference>
<dbReference type="Proteomes" id="UP001202479">
    <property type="component" value="Unassembled WGS sequence"/>
</dbReference>
<evidence type="ECO:0000256" key="2">
    <source>
        <dbReference type="ARBA" id="ARBA00022670"/>
    </source>
</evidence>
<sequence length="373" mass="42807">MTLIEWKEHKGFCLSHDEPAVGESERERFITNGLACLPWDAYTPDLANGGSELMGIGGEVATLSMPCNKKLSKSEKRELRQSKKINAQKKRQMKRQVELDKYGDEVEASFKPYLAKQEIKHIYTNVILHTTDTGKNFLSKGEDFKVLQYHSIALYKSDLEHLLPGEWLNDNDISFVYELIIQLFIKSDQCRDFANQIQLLFPSLVQLLQHFPADDIENLLPMDDLIKSRFLFLPISFIDKPSVEIDMEDANNGDHWALGVLSLLDNKLFVYDSMKVDNDINGDTQLQALCKRLESCSKLVKGKIKVVHMNCDQQKNFDDCGVFVIMFTCYFIGQFLFHDEISMDIGKVQFNPLDARLYIMKLIAKLTNRSNGK</sequence>
<organism evidence="6 7">
    <name type="scientific">Candida oxycetoniae</name>
    <dbReference type="NCBI Taxonomy" id="497107"/>
    <lineage>
        <taxon>Eukaryota</taxon>
        <taxon>Fungi</taxon>
        <taxon>Dikarya</taxon>
        <taxon>Ascomycota</taxon>
        <taxon>Saccharomycotina</taxon>
        <taxon>Pichiomycetes</taxon>
        <taxon>Debaryomycetaceae</taxon>
        <taxon>Candida/Lodderomyces clade</taxon>
        <taxon>Candida</taxon>
    </lineage>
</organism>
<comment type="caution">
    <text evidence="6">The sequence shown here is derived from an EMBL/GenBank/DDBJ whole genome shotgun (WGS) entry which is preliminary data.</text>
</comment>
<evidence type="ECO:0000259" key="5">
    <source>
        <dbReference type="PROSITE" id="PS50600"/>
    </source>
</evidence>
<dbReference type="RefSeq" id="XP_049181898.1">
    <property type="nucleotide sequence ID" value="XM_049326961.1"/>
</dbReference>
<dbReference type="PANTHER" id="PTHR46468:SF1">
    <property type="entry name" value="SENTRIN-SPECIFIC PROTEASE 8"/>
    <property type="match status" value="1"/>
</dbReference>
<feature type="domain" description="Ubiquitin-like protease family profile" evidence="5">
    <location>
        <begin position="152"/>
        <end position="331"/>
    </location>
</feature>
<gene>
    <name evidence="6" type="ORF">KGF56_000995</name>
</gene>
<evidence type="ECO:0000256" key="1">
    <source>
        <dbReference type="ARBA" id="ARBA00005234"/>
    </source>
</evidence>
<dbReference type="PROSITE" id="PS50600">
    <property type="entry name" value="ULP_PROTEASE"/>
    <property type="match status" value="1"/>
</dbReference>
<dbReference type="GO" id="GO:0008234">
    <property type="term" value="F:cysteine-type peptidase activity"/>
    <property type="evidence" value="ECO:0007669"/>
    <property type="project" value="UniProtKB-KW"/>
</dbReference>
<evidence type="ECO:0000256" key="4">
    <source>
        <dbReference type="ARBA" id="ARBA00022807"/>
    </source>
</evidence>
<evidence type="ECO:0000313" key="6">
    <source>
        <dbReference type="EMBL" id="KAI3406153.2"/>
    </source>
</evidence>
<reference evidence="6" key="1">
    <citation type="journal article" date="2022" name="DNA Res.">
        <title>Genome analysis of five recently described species of the CUG-Ser clade uncovers Candida theae as a new hybrid lineage with pathogenic potential in the Candida parapsilosis species complex.</title>
        <authorList>
            <person name="Mixao V."/>
            <person name="Del Olmo V."/>
            <person name="Hegedusova E."/>
            <person name="Saus E."/>
            <person name="Pryszcz L."/>
            <person name="Cillingova A."/>
            <person name="Nosek J."/>
            <person name="Gabaldon T."/>
        </authorList>
    </citation>
    <scope>NUCLEOTIDE SEQUENCE</scope>
    <source>
        <strain evidence="6">CBS 10844</strain>
    </source>
</reference>
<accession>A0AAI9SZR4</accession>
<keyword evidence="2" id="KW-0645">Protease</keyword>
<dbReference type="Pfam" id="PF02902">
    <property type="entry name" value="Peptidase_C48"/>
    <property type="match status" value="1"/>
</dbReference>
<dbReference type="GeneID" id="73378612"/>
<dbReference type="InterPro" id="IPR038765">
    <property type="entry name" value="Papain-like_cys_pep_sf"/>
</dbReference>